<dbReference type="InterPro" id="IPR029063">
    <property type="entry name" value="SAM-dependent_MTases_sf"/>
</dbReference>
<dbReference type="PIRSF" id="PIRSF005739">
    <property type="entry name" value="O-mtase"/>
    <property type="match status" value="1"/>
</dbReference>
<dbReference type="Pfam" id="PF00891">
    <property type="entry name" value="Methyltransf_2"/>
    <property type="match status" value="2"/>
</dbReference>
<evidence type="ECO:0000256" key="1">
    <source>
        <dbReference type="ARBA" id="ARBA00022603"/>
    </source>
</evidence>
<evidence type="ECO:0000259" key="5">
    <source>
        <dbReference type="Pfam" id="PF00891"/>
    </source>
</evidence>
<dbReference type="Gene3D" id="1.10.10.10">
    <property type="entry name" value="Winged helix-like DNA-binding domain superfamily/Winged helix DNA-binding domain"/>
    <property type="match status" value="1"/>
</dbReference>
<dbReference type="GO" id="GO:0008171">
    <property type="term" value="F:O-methyltransferase activity"/>
    <property type="evidence" value="ECO:0000318"/>
    <property type="project" value="GO_Central"/>
</dbReference>
<evidence type="ECO:0008006" key="9">
    <source>
        <dbReference type="Google" id="ProtNLM"/>
    </source>
</evidence>
<keyword evidence="1" id="KW-0489">Methyltransferase</keyword>
<feature type="domain" description="O-methyltransferase C-terminal" evidence="5">
    <location>
        <begin position="296"/>
        <end position="376"/>
    </location>
</feature>
<dbReference type="InterPro" id="IPR036388">
    <property type="entry name" value="WH-like_DNA-bd_sf"/>
</dbReference>
<evidence type="ECO:0000313" key="8">
    <source>
        <dbReference type="Proteomes" id="UP000017836"/>
    </source>
</evidence>
<dbReference type="Proteomes" id="UP000017836">
    <property type="component" value="Unassembled WGS sequence"/>
</dbReference>
<accession>W1P0L5</accession>
<feature type="domain" description="O-methyltransferase dimerisation" evidence="6">
    <location>
        <begin position="16"/>
        <end position="101"/>
    </location>
</feature>
<dbReference type="EMBL" id="KI394358">
    <property type="protein sequence ID" value="ERN03377.1"/>
    <property type="molecule type" value="Genomic_DNA"/>
</dbReference>
<dbReference type="Pfam" id="PF08100">
    <property type="entry name" value="Dimerisation"/>
    <property type="match status" value="1"/>
</dbReference>
<feature type="active site" description="Proton acceptor" evidence="4">
    <location>
        <position position="301"/>
    </location>
</feature>
<dbReference type="InterPro" id="IPR001077">
    <property type="entry name" value="COMT_C"/>
</dbReference>
<proteinExistence type="predicted"/>
<dbReference type="OMA" id="SAMACTS"/>
<sequence>MGDEVQAQAQAQAEAWRLSLAFADSLAVKSAIELGIPDLLQESDTPLSLPEIAMSLPSTSPDTTTLSRIMRFLVRKHVFTSQEIEDETRYGPTRTSGWLTKQVHRPSLAPFLLLETGVVSLKPWHYLSRCVLEGGEAFEKAHGVEIWGYGAKNREYSRLFNEAMACNAQIVLEALLRGYENGFEGLGSLVDVGGGTGMTIGEIVRANPHISGINFDLPHVVATAPHYPGVVHIGVKPGQDNAKSLNQAMALLDLTGAQWARTGPIGTRAQLAPGWDEPRPGPLPLLSCMNLRNLPLKWIMHDWGDEDCVKILKQCKRAIPEKTGKVIIVDAVVGGKEGVFGDATLAFDLVMIAHSSGGKERTAEEWGKLLKDGGFRRFNIISIPTIQSVIEAFPE</sequence>
<dbReference type="HOGENOM" id="CLU_005533_12_1_1"/>
<evidence type="ECO:0000256" key="4">
    <source>
        <dbReference type="PIRSR" id="PIRSR005739-1"/>
    </source>
</evidence>
<organism evidence="7 8">
    <name type="scientific">Amborella trichopoda</name>
    <dbReference type="NCBI Taxonomy" id="13333"/>
    <lineage>
        <taxon>Eukaryota</taxon>
        <taxon>Viridiplantae</taxon>
        <taxon>Streptophyta</taxon>
        <taxon>Embryophyta</taxon>
        <taxon>Tracheophyta</taxon>
        <taxon>Spermatophyta</taxon>
        <taxon>Magnoliopsida</taxon>
        <taxon>Amborellales</taxon>
        <taxon>Amborellaceae</taxon>
        <taxon>Amborella</taxon>
    </lineage>
</organism>
<dbReference type="SUPFAM" id="SSF53335">
    <property type="entry name" value="S-adenosyl-L-methionine-dependent methyltransferases"/>
    <property type="match status" value="1"/>
</dbReference>
<reference evidence="8" key="1">
    <citation type="journal article" date="2013" name="Science">
        <title>The Amborella genome and the evolution of flowering plants.</title>
        <authorList>
            <consortium name="Amborella Genome Project"/>
        </authorList>
    </citation>
    <scope>NUCLEOTIDE SEQUENCE [LARGE SCALE GENOMIC DNA]</scope>
</reference>
<evidence type="ECO:0000256" key="3">
    <source>
        <dbReference type="ARBA" id="ARBA00022691"/>
    </source>
</evidence>
<dbReference type="PROSITE" id="PS51683">
    <property type="entry name" value="SAM_OMT_II"/>
    <property type="match status" value="1"/>
</dbReference>
<evidence type="ECO:0000259" key="6">
    <source>
        <dbReference type="Pfam" id="PF08100"/>
    </source>
</evidence>
<dbReference type="InterPro" id="IPR016461">
    <property type="entry name" value="COMT-like"/>
</dbReference>
<keyword evidence="2" id="KW-0808">Transferase</keyword>
<protein>
    <recommendedName>
        <fullName evidence="9">O-methyltransferase domain-containing protein</fullName>
    </recommendedName>
</protein>
<dbReference type="GO" id="GO:0046983">
    <property type="term" value="F:protein dimerization activity"/>
    <property type="evidence" value="ECO:0007669"/>
    <property type="project" value="InterPro"/>
</dbReference>
<dbReference type="eggNOG" id="KOG3178">
    <property type="taxonomic scope" value="Eukaryota"/>
</dbReference>
<dbReference type="Gene3D" id="3.40.50.150">
    <property type="entry name" value="Vaccinia Virus protein VP39"/>
    <property type="match status" value="1"/>
</dbReference>
<keyword evidence="8" id="KW-1185">Reference proteome</keyword>
<dbReference type="InterPro" id="IPR012967">
    <property type="entry name" value="COMT_dimerisation"/>
</dbReference>
<keyword evidence="3" id="KW-0949">S-adenosyl-L-methionine</keyword>
<dbReference type="Gramene" id="ERN03377">
    <property type="protein sequence ID" value="ERN03377"/>
    <property type="gene ID" value="AMTR_s00003p00251480"/>
</dbReference>
<dbReference type="GO" id="GO:0008757">
    <property type="term" value="F:S-adenosylmethionine-dependent methyltransferase activity"/>
    <property type="evidence" value="ECO:0000318"/>
    <property type="project" value="GO_Central"/>
</dbReference>
<evidence type="ECO:0000256" key="2">
    <source>
        <dbReference type="ARBA" id="ARBA00022679"/>
    </source>
</evidence>
<dbReference type="GO" id="GO:0032259">
    <property type="term" value="P:methylation"/>
    <property type="evidence" value="ECO:0000318"/>
    <property type="project" value="GO_Central"/>
</dbReference>
<dbReference type="PANTHER" id="PTHR11746">
    <property type="entry name" value="O-METHYLTRANSFERASE"/>
    <property type="match status" value="1"/>
</dbReference>
<dbReference type="SUPFAM" id="SSF46785">
    <property type="entry name" value="Winged helix' DNA-binding domain"/>
    <property type="match status" value="1"/>
</dbReference>
<feature type="domain" description="O-methyltransferase C-terminal" evidence="5">
    <location>
        <begin position="124"/>
        <end position="227"/>
    </location>
</feature>
<dbReference type="InterPro" id="IPR036390">
    <property type="entry name" value="WH_DNA-bd_sf"/>
</dbReference>
<name>W1P0L5_AMBTC</name>
<evidence type="ECO:0000313" key="7">
    <source>
        <dbReference type="EMBL" id="ERN03377.1"/>
    </source>
</evidence>
<dbReference type="AlphaFoldDB" id="W1P0L5"/>
<gene>
    <name evidence="7" type="ORF">AMTR_s00003p00251480</name>
</gene>